<dbReference type="Proteomes" id="UP000540266">
    <property type="component" value="Plasmid pBS3d"/>
</dbReference>
<geneLocation type="plasmid" evidence="1 2">
    <name>pBS3d</name>
</geneLocation>
<gene>
    <name evidence="1" type="ORF">HER27_029710</name>
</gene>
<proteinExistence type="predicted"/>
<reference evidence="1 2" key="1">
    <citation type="submission" date="2020-11" db="EMBL/GenBank/DDBJ databases">
        <title>Indigenous Rhizobia Nodulating Common beans in Western Kenya.</title>
        <authorList>
            <person name="Wekesa C.S."/>
            <person name="Oelmueller R."/>
            <person name="Furch A.C."/>
        </authorList>
    </citation>
    <scope>NUCLEOTIDE SEQUENCE [LARGE SCALE GENOMIC DNA]</scope>
    <source>
        <strain evidence="2">BS3</strain>
        <plasmid evidence="1 2">pBS3d</plasmid>
    </source>
</reference>
<organism evidence="1 2">
    <name type="scientific">Rhizobium phaseoli</name>
    <dbReference type="NCBI Taxonomy" id="396"/>
    <lineage>
        <taxon>Bacteria</taxon>
        <taxon>Pseudomonadati</taxon>
        <taxon>Pseudomonadota</taxon>
        <taxon>Alphaproteobacteria</taxon>
        <taxon>Hyphomicrobiales</taxon>
        <taxon>Rhizobiaceae</taxon>
        <taxon>Rhizobium/Agrobacterium group</taxon>
        <taxon>Rhizobium</taxon>
    </lineage>
</organism>
<evidence type="ECO:0000313" key="1">
    <source>
        <dbReference type="EMBL" id="QPK13138.1"/>
    </source>
</evidence>
<protein>
    <submittedName>
        <fullName evidence="1">Uncharacterized protein</fullName>
    </submittedName>
</protein>
<dbReference type="RefSeq" id="WP_004678164.1">
    <property type="nucleotide sequence ID" value="NZ_CP064935.1"/>
</dbReference>
<keyword evidence="1" id="KW-0614">Plasmid</keyword>
<evidence type="ECO:0000313" key="2">
    <source>
        <dbReference type="Proteomes" id="UP000540266"/>
    </source>
</evidence>
<accession>A0A7X6IV50</accession>
<name>A0A7X6IV50_9HYPH</name>
<dbReference type="EMBL" id="CP064935">
    <property type="protein sequence ID" value="QPK13138.1"/>
    <property type="molecule type" value="Genomic_DNA"/>
</dbReference>
<sequence>MPRRKTNEMPTLDTTGAKIGEPVPKAIIDVNTASVGIPRQPEEDLGAELSALRRQLETLQQQILDAGQLAKDSASQAIRQTETVVKQYPLSTVALMVAVVGLLALASRQVLAPRRREPSVLHDLRDYIDRARGWI</sequence>
<dbReference type="AlphaFoldDB" id="A0A7X6IV50"/>